<sequence>MASKQYLCCFGRIGNGDLTTLKKEVLNEINKANEVPKPSDHSKHPGDNIKQVEPQKPDDTKLVETEKSDESKNVPNTAAEAPQESIASTSSEPLEQDTTAYTTNSPEVTMVTEAVDVASKNTQVEPISSEANPPVSDPPKSPTVANPSDHSVKNEDNSPSQAEV</sequence>
<accession>A0ABR2VKY8</accession>
<keyword evidence="3" id="KW-1185">Reference proteome</keyword>
<feature type="compositionally biased region" description="Basic and acidic residues" evidence="1">
    <location>
        <begin position="37"/>
        <end position="47"/>
    </location>
</feature>
<gene>
    <name evidence="2" type="ORF">K7432_017052</name>
</gene>
<reference evidence="2 3" key="1">
    <citation type="submission" date="2023-04" db="EMBL/GenBank/DDBJ databases">
        <title>Genome of Basidiobolus ranarum AG-B5.</title>
        <authorList>
            <person name="Stajich J.E."/>
            <person name="Carter-House D."/>
            <person name="Gryganskyi A."/>
        </authorList>
    </citation>
    <scope>NUCLEOTIDE SEQUENCE [LARGE SCALE GENOMIC DNA]</scope>
    <source>
        <strain evidence="2 3">AG-B5</strain>
    </source>
</reference>
<dbReference type="EMBL" id="JASJQH010010167">
    <property type="protein sequence ID" value="KAK9674649.1"/>
    <property type="molecule type" value="Genomic_DNA"/>
</dbReference>
<protein>
    <submittedName>
        <fullName evidence="2">Uncharacterized protein</fullName>
    </submittedName>
</protein>
<feature type="compositionally biased region" description="Basic and acidic residues" evidence="1">
    <location>
        <begin position="53"/>
        <end position="72"/>
    </location>
</feature>
<proteinExistence type="predicted"/>
<feature type="region of interest" description="Disordered" evidence="1">
    <location>
        <begin position="30"/>
        <end position="164"/>
    </location>
</feature>
<organism evidence="2 3">
    <name type="scientific">Basidiobolus ranarum</name>
    <dbReference type="NCBI Taxonomy" id="34480"/>
    <lineage>
        <taxon>Eukaryota</taxon>
        <taxon>Fungi</taxon>
        <taxon>Fungi incertae sedis</taxon>
        <taxon>Zoopagomycota</taxon>
        <taxon>Entomophthoromycotina</taxon>
        <taxon>Basidiobolomycetes</taxon>
        <taxon>Basidiobolales</taxon>
        <taxon>Basidiobolaceae</taxon>
        <taxon>Basidiobolus</taxon>
    </lineage>
</organism>
<evidence type="ECO:0000313" key="3">
    <source>
        <dbReference type="Proteomes" id="UP001479436"/>
    </source>
</evidence>
<evidence type="ECO:0000313" key="2">
    <source>
        <dbReference type="EMBL" id="KAK9674649.1"/>
    </source>
</evidence>
<feature type="compositionally biased region" description="Polar residues" evidence="1">
    <location>
        <begin position="119"/>
        <end position="131"/>
    </location>
</feature>
<feature type="compositionally biased region" description="Polar residues" evidence="1">
    <location>
        <begin position="85"/>
        <end position="107"/>
    </location>
</feature>
<comment type="caution">
    <text evidence="2">The sequence shown here is derived from an EMBL/GenBank/DDBJ whole genome shotgun (WGS) entry which is preliminary data.</text>
</comment>
<name>A0ABR2VKY8_9FUNG</name>
<evidence type="ECO:0000256" key="1">
    <source>
        <dbReference type="SAM" id="MobiDB-lite"/>
    </source>
</evidence>
<dbReference type="Proteomes" id="UP001479436">
    <property type="component" value="Unassembled WGS sequence"/>
</dbReference>